<evidence type="ECO:0000313" key="2">
    <source>
        <dbReference type="Proteomes" id="UP000271227"/>
    </source>
</evidence>
<dbReference type="InterPro" id="IPR010775">
    <property type="entry name" value="DUF1365"/>
</dbReference>
<dbReference type="PANTHER" id="PTHR33973:SF4">
    <property type="entry name" value="OS07G0153300 PROTEIN"/>
    <property type="match status" value="1"/>
</dbReference>
<dbReference type="RefSeq" id="WP_121939735.1">
    <property type="nucleotide sequence ID" value="NZ_REFR01000014.1"/>
</dbReference>
<dbReference type="PANTHER" id="PTHR33973">
    <property type="entry name" value="OS07G0153300 PROTEIN"/>
    <property type="match status" value="1"/>
</dbReference>
<dbReference type="AlphaFoldDB" id="A0A3M0C6M0"/>
<proteinExistence type="predicted"/>
<dbReference type="EMBL" id="REFR01000014">
    <property type="protein sequence ID" value="RMB02729.1"/>
    <property type="molecule type" value="Genomic_DNA"/>
</dbReference>
<evidence type="ECO:0008006" key="3">
    <source>
        <dbReference type="Google" id="ProtNLM"/>
    </source>
</evidence>
<comment type="caution">
    <text evidence="1">The sequence shown here is derived from an EMBL/GenBank/DDBJ whole genome shotgun (WGS) entry which is preliminary data.</text>
</comment>
<dbReference type="Pfam" id="PF07103">
    <property type="entry name" value="DUF1365"/>
    <property type="match status" value="1"/>
</dbReference>
<gene>
    <name evidence="1" type="ORF">BXY39_3080</name>
</gene>
<dbReference type="InParanoid" id="A0A3M0C6M0"/>
<evidence type="ECO:0000313" key="1">
    <source>
        <dbReference type="EMBL" id="RMB02729.1"/>
    </source>
</evidence>
<organism evidence="1 2">
    <name type="scientific">Eilatimonas milleporae</name>
    <dbReference type="NCBI Taxonomy" id="911205"/>
    <lineage>
        <taxon>Bacteria</taxon>
        <taxon>Pseudomonadati</taxon>
        <taxon>Pseudomonadota</taxon>
        <taxon>Alphaproteobacteria</taxon>
        <taxon>Kordiimonadales</taxon>
        <taxon>Kordiimonadaceae</taxon>
        <taxon>Eilatimonas</taxon>
    </lineage>
</organism>
<keyword evidence="2" id="KW-1185">Reference proteome</keyword>
<dbReference type="OrthoDB" id="9778801at2"/>
<protein>
    <recommendedName>
        <fullName evidence="3">DUF1365 family protein</fullName>
    </recommendedName>
</protein>
<name>A0A3M0C6M0_9PROT</name>
<dbReference type="Proteomes" id="UP000271227">
    <property type="component" value="Unassembled WGS sequence"/>
</dbReference>
<accession>A0A3M0C6M0</accession>
<reference evidence="1 2" key="1">
    <citation type="submission" date="2018-10" db="EMBL/GenBank/DDBJ databases">
        <title>Genomic Encyclopedia of Archaeal and Bacterial Type Strains, Phase II (KMG-II): from individual species to whole genera.</title>
        <authorList>
            <person name="Goeker M."/>
        </authorList>
    </citation>
    <scope>NUCLEOTIDE SEQUENCE [LARGE SCALE GENOMIC DNA]</scope>
    <source>
        <strain evidence="1 2">DSM 25217</strain>
    </source>
</reference>
<sequence>MTAVPADGTDSALYEGVVTHMRHKPKKHGLRYRVFSLLIDLDEMEALSRRLRFLSLERFNLFSLYSGDYGTGGDRSLKDQITGLLRQNGVDLEGGRIHMLAYPRMLGYVFNPLCVYFCHDRAHRLAAILYEVHNTFGERHNYLFRVDGDRDGDTIAAHSADKCFYVSPFQSVDGRYVFKLALPGEKLALSIRAEDASGGHLTAAFTARRRPLTDRNLLGLAIKLPLMTLKVIAGIHWHALRLWLKGLKIYRHGDRHDHGTSMACPVKTDTTEMIGEQNS</sequence>